<dbReference type="InterPro" id="IPR032627">
    <property type="entry name" value="DUF4876"/>
</dbReference>
<protein>
    <submittedName>
        <fullName evidence="2">DUF4876 domain-containing protein</fullName>
    </submittedName>
</protein>
<dbReference type="PROSITE" id="PS51257">
    <property type="entry name" value="PROKAR_LIPOPROTEIN"/>
    <property type="match status" value="1"/>
</dbReference>
<proteinExistence type="predicted"/>
<reference evidence="2 3" key="1">
    <citation type="submission" date="2017-07" db="EMBL/GenBank/DDBJ databases">
        <title>Draft genome sequence of Prevotella copri isolated from the gut of healthy adult Indian.</title>
        <authorList>
            <person name="Das B."/>
            <person name="Bag S."/>
            <person name="Ghosh T.S."/>
        </authorList>
    </citation>
    <scope>NUCLEOTIDE SEQUENCE [LARGE SCALE GENOMIC DNA]</scope>
    <source>
        <strain evidence="2 3">Indica</strain>
    </source>
</reference>
<dbReference type="Pfam" id="PF16215">
    <property type="entry name" value="DUF4876"/>
    <property type="match status" value="1"/>
</dbReference>
<evidence type="ECO:0000313" key="3">
    <source>
        <dbReference type="Proteomes" id="UP000215155"/>
    </source>
</evidence>
<evidence type="ECO:0000256" key="1">
    <source>
        <dbReference type="SAM" id="SignalP"/>
    </source>
</evidence>
<organism evidence="2 3">
    <name type="scientific">Segatella copri</name>
    <dbReference type="NCBI Taxonomy" id="165179"/>
    <lineage>
        <taxon>Bacteria</taxon>
        <taxon>Pseudomonadati</taxon>
        <taxon>Bacteroidota</taxon>
        <taxon>Bacteroidia</taxon>
        <taxon>Bacteroidales</taxon>
        <taxon>Prevotellaceae</taxon>
        <taxon>Segatella</taxon>
    </lineage>
</organism>
<gene>
    <name evidence="2" type="ORF">CFT61_16000</name>
</gene>
<accession>A0AA91TGV8</accession>
<evidence type="ECO:0000313" key="2">
    <source>
        <dbReference type="EMBL" id="OXL42520.1"/>
    </source>
</evidence>
<sequence length="411" mass="45424">MKKLILKSMMLLSVLALTFTSCSDNDDKVVTTPVSLSIEMPLGLENIVLSNAKAVFTNVTTNETFIQEQFQEKNGSFMASVADVPEGTYNVAISGDLSFTKDGIAGSSKINQKSENVSVKSGNAQVKLAVNTFNAKGGFVISEIFFTGTLTPEGKQYSDDQYFILSNNSDVTLYADSIAVLESKFLTVTKYDYDPDIMNEAMTVDAIYMIPGKGTEVAVEPGKSLVLALNAKNHTEANSASFDLSKADYEFYDESSNPRFTDDDNASVPNLDKWYCSSLTYFSLHNRGFKTYAIARMHGDKEKYLEENTYDASYVMEVKGNAYPMTAKNCIKVPNSWILDAVNLSIASMWQWNLVSANLDAGWAHCGQVDRDENRYGKSVIRKKDADGKWVDTNNSTNDFESDATASFLKK</sequence>
<keyword evidence="1" id="KW-0732">Signal</keyword>
<dbReference type="Proteomes" id="UP000215155">
    <property type="component" value="Unassembled WGS sequence"/>
</dbReference>
<feature type="signal peptide" evidence="1">
    <location>
        <begin position="1"/>
        <end position="23"/>
    </location>
</feature>
<comment type="caution">
    <text evidence="2">The sequence shown here is derived from an EMBL/GenBank/DDBJ whole genome shotgun (WGS) entry which is preliminary data.</text>
</comment>
<dbReference type="RefSeq" id="WP_089545386.1">
    <property type="nucleotide sequence ID" value="NZ_NMPZ01000047.1"/>
</dbReference>
<dbReference type="AlphaFoldDB" id="A0AA91TGV8"/>
<name>A0AA91TGV8_9BACT</name>
<feature type="chain" id="PRO_5041667648" evidence="1">
    <location>
        <begin position="24"/>
        <end position="411"/>
    </location>
</feature>
<dbReference type="EMBL" id="NMPZ01000047">
    <property type="protein sequence ID" value="OXL42520.1"/>
    <property type="molecule type" value="Genomic_DNA"/>
</dbReference>